<dbReference type="SUPFAM" id="SSF81901">
    <property type="entry name" value="HCP-like"/>
    <property type="match status" value="1"/>
</dbReference>
<proteinExistence type="predicted"/>
<dbReference type="KEGG" id="ole:K0B96_14650"/>
<dbReference type="PANTHER" id="PTHR45586">
    <property type="entry name" value="TPR REPEAT-CONTAINING PROTEIN PA4667"/>
    <property type="match status" value="1"/>
</dbReference>
<keyword evidence="1" id="KW-0677">Repeat</keyword>
<dbReference type="EMBL" id="CP080507">
    <property type="protein sequence ID" value="QYM78522.1"/>
    <property type="molecule type" value="Genomic_DNA"/>
</dbReference>
<keyword evidence="6" id="KW-1185">Reference proteome</keyword>
<dbReference type="InterPro" id="IPR051012">
    <property type="entry name" value="CellSynth/LPSAsmb/PSIAsmb"/>
</dbReference>
<dbReference type="InterPro" id="IPR019734">
    <property type="entry name" value="TPR_rpt"/>
</dbReference>
<dbReference type="Pfam" id="PF13174">
    <property type="entry name" value="TPR_6"/>
    <property type="match status" value="1"/>
</dbReference>
<evidence type="ECO:0000313" key="6">
    <source>
        <dbReference type="Proteomes" id="UP000825051"/>
    </source>
</evidence>
<evidence type="ECO:0000256" key="2">
    <source>
        <dbReference type="ARBA" id="ARBA00022803"/>
    </source>
</evidence>
<sequence>MIEHLTRPAARWLRGALLLSTLAALSAPLLAQEKEREVPQLTERTSSELSKLQGLVDAKNWDGAFAILNALRSTVPPDSYDYALVSDIIGKIYLQKGDYDKALEPIETAVKLADAKHYFDQQSQLANIYFLVQLYYQAAVAPHVSHEEQEKDFEQSLKYLKRWLEATPKKTDDAIGLYANILYNRAVADPQHVDKKMLDEAKAQCLEGLRLSPRPKDSFYILLLACLQQEQDFAASADILEILVKRVPTNKTYWQQLATTYLNMAGDKNPERALEFNVRAINTIERAQALGIMDTPKDNYNLISIYFNIGQYGKATDLLAKGLRDGSVDNEQKNWELLAYSYQQLNRETAAIDTLKEASRRFPKAGQIDFQIAQIYYGLDKTEDAYHYLVEATKKGNLEKPAAVYGFMAYLAFDAKKYDEALAAADKALSLPDSKTDKQLPQLRQAIQQVLHDREASKAAETESAKAP</sequence>
<feature type="signal peptide" evidence="4">
    <location>
        <begin position="1"/>
        <end position="31"/>
    </location>
</feature>
<dbReference type="PANTHER" id="PTHR45586:SF1">
    <property type="entry name" value="LIPOPOLYSACCHARIDE ASSEMBLY PROTEIN B"/>
    <property type="match status" value="1"/>
</dbReference>
<evidence type="ECO:0000256" key="1">
    <source>
        <dbReference type="ARBA" id="ARBA00022737"/>
    </source>
</evidence>
<evidence type="ECO:0008006" key="7">
    <source>
        <dbReference type="Google" id="ProtNLM"/>
    </source>
</evidence>
<dbReference type="RefSeq" id="WP_220161626.1">
    <property type="nucleotide sequence ID" value="NZ_CP080507.1"/>
</dbReference>
<dbReference type="Proteomes" id="UP000825051">
    <property type="component" value="Chromosome"/>
</dbReference>
<name>A0A8F9TUW5_9BACT</name>
<keyword evidence="4" id="KW-0732">Signal</keyword>
<reference evidence="5" key="1">
    <citation type="submission" date="2021-08" db="EMBL/GenBank/DDBJ databases">
        <title>Genome of a novel bacterium of the phylum Verrucomicrobia, Oleiharenicola sp. KSB-15.</title>
        <authorList>
            <person name="Chung J.-H."/>
            <person name="Ahn J.-H."/>
            <person name="Yoon Y."/>
            <person name="Kim D.-Y."/>
            <person name="An S.-H."/>
            <person name="Park I."/>
            <person name="Yeon J."/>
        </authorList>
    </citation>
    <scope>NUCLEOTIDE SEQUENCE</scope>
    <source>
        <strain evidence="5">KSB-15</strain>
    </source>
</reference>
<dbReference type="AlphaFoldDB" id="A0A8F9TUW5"/>
<dbReference type="Pfam" id="PF13181">
    <property type="entry name" value="TPR_8"/>
    <property type="match status" value="1"/>
</dbReference>
<dbReference type="InterPro" id="IPR011990">
    <property type="entry name" value="TPR-like_helical_dom_sf"/>
</dbReference>
<feature type="chain" id="PRO_5034916641" description="Tetratricopeptide repeat protein" evidence="4">
    <location>
        <begin position="32"/>
        <end position="468"/>
    </location>
</feature>
<evidence type="ECO:0000313" key="5">
    <source>
        <dbReference type="EMBL" id="QYM78522.1"/>
    </source>
</evidence>
<keyword evidence="2 3" id="KW-0802">TPR repeat</keyword>
<accession>A0A8F9TUW5</accession>
<organism evidence="5 6">
    <name type="scientific">Horticoccus luteus</name>
    <dbReference type="NCBI Taxonomy" id="2862869"/>
    <lineage>
        <taxon>Bacteria</taxon>
        <taxon>Pseudomonadati</taxon>
        <taxon>Verrucomicrobiota</taxon>
        <taxon>Opitutia</taxon>
        <taxon>Opitutales</taxon>
        <taxon>Opitutaceae</taxon>
        <taxon>Horticoccus</taxon>
    </lineage>
</organism>
<evidence type="ECO:0000256" key="3">
    <source>
        <dbReference type="PROSITE-ProRule" id="PRU00339"/>
    </source>
</evidence>
<evidence type="ECO:0000256" key="4">
    <source>
        <dbReference type="SAM" id="SignalP"/>
    </source>
</evidence>
<gene>
    <name evidence="5" type="ORF">K0B96_14650</name>
</gene>
<dbReference type="SUPFAM" id="SSF48452">
    <property type="entry name" value="TPR-like"/>
    <property type="match status" value="1"/>
</dbReference>
<protein>
    <recommendedName>
        <fullName evidence="7">Tetratricopeptide repeat protein</fullName>
    </recommendedName>
</protein>
<dbReference type="SMART" id="SM00028">
    <property type="entry name" value="TPR"/>
    <property type="match status" value="3"/>
</dbReference>
<dbReference type="PROSITE" id="PS50005">
    <property type="entry name" value="TPR"/>
    <property type="match status" value="1"/>
</dbReference>
<feature type="repeat" description="TPR" evidence="3">
    <location>
        <begin position="83"/>
        <end position="116"/>
    </location>
</feature>
<dbReference type="Gene3D" id="1.25.40.10">
    <property type="entry name" value="Tetratricopeptide repeat domain"/>
    <property type="match status" value="2"/>
</dbReference>